<dbReference type="GO" id="GO:0016791">
    <property type="term" value="F:phosphatase activity"/>
    <property type="evidence" value="ECO:0007669"/>
    <property type="project" value="TreeGrafter"/>
</dbReference>
<protein>
    <recommendedName>
        <fullName evidence="3">Phosphoglycolate phosphatase</fullName>
    </recommendedName>
</protein>
<dbReference type="GO" id="GO:0000287">
    <property type="term" value="F:magnesium ion binding"/>
    <property type="evidence" value="ECO:0007669"/>
    <property type="project" value="TreeGrafter"/>
</dbReference>
<dbReference type="PANTHER" id="PTHR10000">
    <property type="entry name" value="PHOSPHOSERINE PHOSPHATASE"/>
    <property type="match status" value="1"/>
</dbReference>
<organism evidence="1 2">
    <name type="scientific">Thermocladium modestius</name>
    <dbReference type="NCBI Taxonomy" id="62609"/>
    <lineage>
        <taxon>Archaea</taxon>
        <taxon>Thermoproteota</taxon>
        <taxon>Thermoprotei</taxon>
        <taxon>Thermoproteales</taxon>
        <taxon>Thermoproteaceae</taxon>
        <taxon>Thermocladium</taxon>
    </lineage>
</organism>
<evidence type="ECO:0008006" key="3">
    <source>
        <dbReference type="Google" id="ProtNLM"/>
    </source>
</evidence>
<accession>A0A830GW28</accession>
<dbReference type="EMBL" id="BMNL01000003">
    <property type="protein sequence ID" value="GGP21454.1"/>
    <property type="molecule type" value="Genomic_DNA"/>
</dbReference>
<evidence type="ECO:0000313" key="1">
    <source>
        <dbReference type="EMBL" id="GGP21454.1"/>
    </source>
</evidence>
<dbReference type="RefSeq" id="WP_188596647.1">
    <property type="nucleotide sequence ID" value="NZ_BMNL01000003.1"/>
</dbReference>
<dbReference type="Proteomes" id="UP000610960">
    <property type="component" value="Unassembled WGS sequence"/>
</dbReference>
<keyword evidence="2" id="KW-1185">Reference proteome</keyword>
<comment type="caution">
    <text evidence="1">The sequence shown here is derived from an EMBL/GenBank/DDBJ whole genome shotgun (WGS) entry which is preliminary data.</text>
</comment>
<gene>
    <name evidence="1" type="ORF">GCM10007981_13340</name>
</gene>
<reference evidence="1" key="1">
    <citation type="journal article" date="2014" name="Int. J. Syst. Evol. Microbiol.">
        <title>Complete genome sequence of Corynebacterium casei LMG S-19264T (=DSM 44701T), isolated from a smear-ripened cheese.</title>
        <authorList>
            <consortium name="US DOE Joint Genome Institute (JGI-PGF)"/>
            <person name="Walter F."/>
            <person name="Albersmeier A."/>
            <person name="Kalinowski J."/>
            <person name="Ruckert C."/>
        </authorList>
    </citation>
    <scope>NUCLEOTIDE SEQUENCE</scope>
    <source>
        <strain evidence="1">JCM 10088</strain>
    </source>
</reference>
<dbReference type="GO" id="GO:0005829">
    <property type="term" value="C:cytosol"/>
    <property type="evidence" value="ECO:0007669"/>
    <property type="project" value="TreeGrafter"/>
</dbReference>
<dbReference type="PANTHER" id="PTHR10000:SF8">
    <property type="entry name" value="HAD SUPERFAMILY HYDROLASE-LIKE, TYPE 3"/>
    <property type="match status" value="1"/>
</dbReference>
<dbReference type="InterPro" id="IPR023214">
    <property type="entry name" value="HAD_sf"/>
</dbReference>
<dbReference type="Gene3D" id="3.90.1070.10">
    <property type="match status" value="1"/>
</dbReference>
<reference evidence="1" key="2">
    <citation type="submission" date="2020-09" db="EMBL/GenBank/DDBJ databases">
        <authorList>
            <person name="Sun Q."/>
            <person name="Ohkuma M."/>
        </authorList>
    </citation>
    <scope>NUCLEOTIDE SEQUENCE</scope>
    <source>
        <strain evidence="1">JCM 10088</strain>
    </source>
</reference>
<name>A0A830GW28_9CREN</name>
<dbReference type="InterPro" id="IPR036412">
    <property type="entry name" value="HAD-like_sf"/>
</dbReference>
<dbReference type="OrthoDB" id="120822at2157"/>
<proteinExistence type="predicted"/>
<dbReference type="Pfam" id="PF08282">
    <property type="entry name" value="Hydrolase_3"/>
    <property type="match status" value="1"/>
</dbReference>
<sequence length="224" mass="24258">MPYLIASDYHNTLAARVDGGYRVSREVEDAVIEYAKAGGLFAVVTSGTHRHVSLDRLRGFIIIAIENGLVVEMPGSGKALLEPPGWRRVREEVSAFLSSRGVPHYLGESSVFVDDARGVLEPMEGELRGLGVRVEWNRRSAALMPLGFDKGAAIRFLRGLLSPEAVVAVGDAENDIPMLREADVPVAVGNAEPAVKAVAKRVVREDGLGVIDVLNMVREWGKAF</sequence>
<dbReference type="Gene3D" id="3.40.50.1000">
    <property type="entry name" value="HAD superfamily/HAD-like"/>
    <property type="match status" value="1"/>
</dbReference>
<dbReference type="SUPFAM" id="SSF56784">
    <property type="entry name" value="HAD-like"/>
    <property type="match status" value="1"/>
</dbReference>
<dbReference type="AlphaFoldDB" id="A0A830GW28"/>
<evidence type="ECO:0000313" key="2">
    <source>
        <dbReference type="Proteomes" id="UP000610960"/>
    </source>
</evidence>